<dbReference type="Pfam" id="PF05621">
    <property type="entry name" value="TniB"/>
    <property type="match status" value="1"/>
</dbReference>
<name>A0A5N7KJE8_9PSED</name>
<reference evidence="1 2" key="1">
    <citation type="journal article" date="2020" name="Int. J. Syst. Evol. Microbiol.">
        <title>Pseudomonas kitaguniensis sp. nov., a pathogen causing bacterial rot of Welsh onion in Japan.</title>
        <authorList>
            <person name="Sawada H."/>
            <person name="Fujikawa T."/>
            <person name="Nishiwaki Y."/>
            <person name="Horita H."/>
        </authorList>
    </citation>
    <scope>NUCLEOTIDE SEQUENCE [LARGE SCALE GENOMIC DNA]</scope>
    <source>
        <strain evidence="1 2">MAFF 212408</strain>
    </source>
</reference>
<dbReference type="InterPro" id="IPR008868">
    <property type="entry name" value="TniB"/>
</dbReference>
<dbReference type="EMBL" id="VUAZ01000052">
    <property type="protein sequence ID" value="MPR02336.1"/>
    <property type="molecule type" value="Genomic_DNA"/>
</dbReference>
<proteinExistence type="predicted"/>
<gene>
    <name evidence="1" type="ORF">F0169_09765</name>
</gene>
<dbReference type="Gene3D" id="3.40.50.300">
    <property type="entry name" value="P-loop containing nucleotide triphosphate hydrolases"/>
    <property type="match status" value="1"/>
</dbReference>
<dbReference type="InterPro" id="IPR027417">
    <property type="entry name" value="P-loop_NTPase"/>
</dbReference>
<reference evidence="1 2" key="2">
    <citation type="journal article" date="2023" name="Plant Pathol.">
        <title>Dismantling and reorganizing Pseudomonas marginalis sensu#lato.</title>
        <authorList>
            <person name="Sawada H."/>
            <person name="Fujikawa T."/>
            <person name="Satou M."/>
        </authorList>
    </citation>
    <scope>NUCLEOTIDE SEQUENCE [LARGE SCALE GENOMIC DNA]</scope>
    <source>
        <strain evidence="1 2">MAFF 212408</strain>
    </source>
</reference>
<accession>A0A5N7KJE8</accession>
<dbReference type="Proteomes" id="UP000326112">
    <property type="component" value="Unassembled WGS sequence"/>
</dbReference>
<keyword evidence="2" id="KW-1185">Reference proteome</keyword>
<evidence type="ECO:0000313" key="1">
    <source>
        <dbReference type="EMBL" id="MPR02336.1"/>
    </source>
</evidence>
<sequence length="304" mass="34201">MLITRDHLNHSTEGSVMAADHIRQDLKHYLDLDVDARKVIMLQDIWIDYSPSEKIFQIMNNIEMAPKRITAPALLVSGVGGTGKTAIVRQIKNRITNSSGLIFVNMAADPDELERKKDLKSEIYKELGVPLSSAGLRGKSSVSLPRELVEVLSLRSKWGLVIDEFHDLLLVGKHEQRMNGSMLKTLLSDPYGMKLFAFGAVGARRVLNAKIETKRKFTEVLLDDWSESENFRSFLLGLEQCLPLKEPSRLYEKKLTQLILVSTGGRMDKVIDLIRSAGCYALMRRLERIDEACIVSASADPWGF</sequence>
<dbReference type="SUPFAM" id="SSF52540">
    <property type="entry name" value="P-loop containing nucleoside triphosphate hydrolases"/>
    <property type="match status" value="1"/>
</dbReference>
<evidence type="ECO:0000313" key="2">
    <source>
        <dbReference type="Proteomes" id="UP000326112"/>
    </source>
</evidence>
<comment type="caution">
    <text evidence="1">The sequence shown here is derived from an EMBL/GenBank/DDBJ whole genome shotgun (WGS) entry which is preliminary data.</text>
</comment>
<protein>
    <submittedName>
        <fullName evidence="1">AAA family ATPase</fullName>
    </submittedName>
</protein>
<organism evidence="1 2">
    <name type="scientific">Pseudomonas kitaguniensis</name>
    <dbReference type="NCBI Taxonomy" id="2607908"/>
    <lineage>
        <taxon>Bacteria</taxon>
        <taxon>Pseudomonadati</taxon>
        <taxon>Pseudomonadota</taxon>
        <taxon>Gammaproteobacteria</taxon>
        <taxon>Pseudomonadales</taxon>
        <taxon>Pseudomonadaceae</taxon>
        <taxon>Pseudomonas</taxon>
    </lineage>
</organism>